<evidence type="ECO:0000256" key="1">
    <source>
        <dbReference type="ARBA" id="ARBA00022723"/>
    </source>
</evidence>
<evidence type="ECO:0000256" key="5">
    <source>
        <dbReference type="SAM" id="MobiDB-lite"/>
    </source>
</evidence>
<proteinExistence type="predicted"/>
<reference evidence="7" key="1">
    <citation type="submission" date="2018-10" db="EMBL/GenBank/DDBJ databases">
        <title>Population genomic analysis revealed the cold adaptation of white poplar.</title>
        <authorList>
            <person name="Liu Y.-J."/>
        </authorList>
    </citation>
    <scope>NUCLEOTIDE SEQUENCE [LARGE SCALE GENOMIC DNA]</scope>
    <source>
        <strain evidence="7">PAL-ZL1</strain>
    </source>
</reference>
<protein>
    <recommendedName>
        <fullName evidence="6">BED-type domain-containing protein</fullName>
    </recommendedName>
</protein>
<dbReference type="STRING" id="43335.A0A4U5R3V3"/>
<sequence>MGSDLEAIPITSQKHDRAWKHCQMFKNGERVQLKCVYCGKIFKGGGIHRIKEHLAGQKGNAATCLQVPPDVRLLMQQSLDGVVVKKRKKQQIAEEITNLNPVSREVEVFDDDVNTGMELIGVSDAIDPSSSLSDSGENGTRNKGGEKRGRGRGRGSVANAKAVVTSIGRFLYDIGASLDAVNSAYFQPMVEAIALGGSEVVLSSCHDLRGFYLNPKFSYSFEGDIPSEIRSGMYDFIEKFVPDLSVQDTIIKEVNSYKNAAGDFGGRWLLELGTLCFLCFILLEYSNLIFALVNKNEEQDPPISCDSNSILEDWVKGNEVCSDDFETLNWMAVDPPSDDARLWGNSHSEVEDLGAGAY</sequence>
<keyword evidence="3" id="KW-0862">Zinc</keyword>
<evidence type="ECO:0000313" key="7">
    <source>
        <dbReference type="EMBL" id="TKS17639.1"/>
    </source>
</evidence>
<name>A0A4U5R3V3_POPAL</name>
<keyword evidence="1" id="KW-0479">Metal-binding</keyword>
<feature type="domain" description="BED-type" evidence="6">
    <location>
        <begin position="13"/>
        <end position="71"/>
    </location>
</feature>
<dbReference type="PANTHER" id="PTHR46951">
    <property type="entry name" value="BED-TYPE DOMAIN-CONTAINING PROTEIN"/>
    <property type="match status" value="1"/>
</dbReference>
<keyword evidence="2 4" id="KW-0863">Zinc-finger</keyword>
<feature type="compositionally biased region" description="Polar residues" evidence="5">
    <location>
        <begin position="128"/>
        <end position="137"/>
    </location>
</feature>
<organism evidence="7">
    <name type="scientific">Populus alba</name>
    <name type="common">White poplar</name>
    <dbReference type="NCBI Taxonomy" id="43335"/>
    <lineage>
        <taxon>Eukaryota</taxon>
        <taxon>Viridiplantae</taxon>
        <taxon>Streptophyta</taxon>
        <taxon>Embryophyta</taxon>
        <taxon>Tracheophyta</taxon>
        <taxon>Spermatophyta</taxon>
        <taxon>Magnoliopsida</taxon>
        <taxon>eudicotyledons</taxon>
        <taxon>Gunneridae</taxon>
        <taxon>Pentapetalae</taxon>
        <taxon>rosids</taxon>
        <taxon>fabids</taxon>
        <taxon>Malpighiales</taxon>
        <taxon>Salicaceae</taxon>
        <taxon>Saliceae</taxon>
        <taxon>Populus</taxon>
    </lineage>
</organism>
<dbReference type="PROSITE" id="PS50808">
    <property type="entry name" value="ZF_BED"/>
    <property type="match status" value="1"/>
</dbReference>
<dbReference type="AlphaFoldDB" id="A0A4U5R3V3"/>
<dbReference type="GO" id="GO:0008270">
    <property type="term" value="F:zinc ion binding"/>
    <property type="evidence" value="ECO:0007669"/>
    <property type="project" value="UniProtKB-KW"/>
</dbReference>
<evidence type="ECO:0000256" key="3">
    <source>
        <dbReference type="ARBA" id="ARBA00022833"/>
    </source>
</evidence>
<gene>
    <name evidence="7" type="ORF">D5086_0000010100</name>
</gene>
<accession>A0A4U5R3V3</accession>
<evidence type="ECO:0000259" key="6">
    <source>
        <dbReference type="PROSITE" id="PS50808"/>
    </source>
</evidence>
<dbReference type="PANTHER" id="PTHR46951:SF2">
    <property type="entry name" value="BED-TYPE DOMAIN-CONTAINING PROTEIN"/>
    <property type="match status" value="1"/>
</dbReference>
<dbReference type="InterPro" id="IPR003656">
    <property type="entry name" value="Znf_BED"/>
</dbReference>
<evidence type="ECO:0000256" key="4">
    <source>
        <dbReference type="PROSITE-ProRule" id="PRU00027"/>
    </source>
</evidence>
<evidence type="ECO:0000256" key="2">
    <source>
        <dbReference type="ARBA" id="ARBA00022771"/>
    </source>
</evidence>
<dbReference type="GO" id="GO:0003677">
    <property type="term" value="F:DNA binding"/>
    <property type="evidence" value="ECO:0007669"/>
    <property type="project" value="InterPro"/>
</dbReference>
<dbReference type="EMBL" id="RCHU01000024">
    <property type="protein sequence ID" value="TKS17639.1"/>
    <property type="molecule type" value="Genomic_DNA"/>
</dbReference>
<comment type="caution">
    <text evidence="7">The sequence shown here is derived from an EMBL/GenBank/DDBJ whole genome shotgun (WGS) entry which is preliminary data.</text>
</comment>
<feature type="region of interest" description="Disordered" evidence="5">
    <location>
        <begin position="125"/>
        <end position="155"/>
    </location>
</feature>